<proteinExistence type="inferred from homology"/>
<dbReference type="PANTHER" id="PTHR11803">
    <property type="entry name" value="2-IMINOBUTANOATE/2-IMINOPROPANOATE DEAMINASE RIDA"/>
    <property type="match status" value="1"/>
</dbReference>
<dbReference type="GO" id="GO:0005829">
    <property type="term" value="C:cytosol"/>
    <property type="evidence" value="ECO:0007669"/>
    <property type="project" value="TreeGrafter"/>
</dbReference>
<dbReference type="InterPro" id="IPR035959">
    <property type="entry name" value="RutC-like_sf"/>
</dbReference>
<dbReference type="GO" id="GO:0019239">
    <property type="term" value="F:deaminase activity"/>
    <property type="evidence" value="ECO:0007669"/>
    <property type="project" value="TreeGrafter"/>
</dbReference>
<dbReference type="RefSeq" id="WP_213005938.1">
    <property type="nucleotide sequence ID" value="NZ_BOQN01000022.1"/>
</dbReference>
<keyword evidence="3" id="KW-1185">Reference proteome</keyword>
<evidence type="ECO:0000256" key="1">
    <source>
        <dbReference type="ARBA" id="ARBA00010552"/>
    </source>
</evidence>
<name>A0A919T7R8_9ACTN</name>
<dbReference type="PANTHER" id="PTHR11803:SF58">
    <property type="entry name" value="PROTEIN HMF1-RELATED"/>
    <property type="match status" value="1"/>
</dbReference>
<dbReference type="Proteomes" id="UP000677082">
    <property type="component" value="Unassembled WGS sequence"/>
</dbReference>
<dbReference type="CDD" id="cd00448">
    <property type="entry name" value="YjgF_YER057c_UK114_family"/>
    <property type="match status" value="1"/>
</dbReference>
<dbReference type="SUPFAM" id="SSF55298">
    <property type="entry name" value="YjgF-like"/>
    <property type="match status" value="1"/>
</dbReference>
<dbReference type="Gene3D" id="3.30.1330.40">
    <property type="entry name" value="RutC-like"/>
    <property type="match status" value="1"/>
</dbReference>
<organism evidence="2 3">
    <name type="scientific">Paractinoplanes toevensis</name>
    <dbReference type="NCBI Taxonomy" id="571911"/>
    <lineage>
        <taxon>Bacteria</taxon>
        <taxon>Bacillati</taxon>
        <taxon>Actinomycetota</taxon>
        <taxon>Actinomycetes</taxon>
        <taxon>Micromonosporales</taxon>
        <taxon>Micromonosporaceae</taxon>
        <taxon>Paractinoplanes</taxon>
    </lineage>
</organism>
<comment type="similarity">
    <text evidence="1">Belongs to the RutC family.</text>
</comment>
<dbReference type="Pfam" id="PF01042">
    <property type="entry name" value="Ribonuc_L-PSP"/>
    <property type="match status" value="1"/>
</dbReference>
<dbReference type="InterPro" id="IPR006175">
    <property type="entry name" value="YjgF/YER057c/UK114"/>
</dbReference>
<evidence type="ECO:0000313" key="3">
    <source>
        <dbReference type="Proteomes" id="UP000677082"/>
    </source>
</evidence>
<evidence type="ECO:0000313" key="2">
    <source>
        <dbReference type="EMBL" id="GIM89982.1"/>
    </source>
</evidence>
<sequence>MNRRTVPDHPGAPARMPGMVTGVRAGGLIFLSALRGRDPDTGRISDDTAEQARQVFENLTAILRGEGLTLRHVVKVTLYLSRLDYRTAFHQVWMEYFDQDPPARTAVQVADANAAPGGNAHFVLDVIALAE</sequence>
<protein>
    <submittedName>
        <fullName evidence="2">Endoribonuclease</fullName>
    </submittedName>
</protein>
<reference evidence="2 3" key="1">
    <citation type="submission" date="2021-03" db="EMBL/GenBank/DDBJ databases">
        <title>Whole genome shotgun sequence of Actinoplanes toevensis NBRC 105298.</title>
        <authorList>
            <person name="Komaki H."/>
            <person name="Tamura T."/>
        </authorList>
    </citation>
    <scope>NUCLEOTIDE SEQUENCE [LARGE SCALE GENOMIC DNA]</scope>
    <source>
        <strain evidence="2 3">NBRC 105298</strain>
    </source>
</reference>
<accession>A0A919T7R8</accession>
<comment type="caution">
    <text evidence="2">The sequence shown here is derived from an EMBL/GenBank/DDBJ whole genome shotgun (WGS) entry which is preliminary data.</text>
</comment>
<dbReference type="EMBL" id="BOQN01000022">
    <property type="protein sequence ID" value="GIM89982.1"/>
    <property type="molecule type" value="Genomic_DNA"/>
</dbReference>
<gene>
    <name evidence="2" type="ORF">Ato02nite_017750</name>
</gene>
<dbReference type="AlphaFoldDB" id="A0A919T7R8"/>